<dbReference type="GO" id="GO:0005829">
    <property type="term" value="C:cytosol"/>
    <property type="evidence" value="ECO:0007669"/>
    <property type="project" value="TreeGrafter"/>
</dbReference>
<dbReference type="GO" id="GO:0004476">
    <property type="term" value="F:mannose-6-phosphate isomerase activity"/>
    <property type="evidence" value="ECO:0007669"/>
    <property type="project" value="InterPro"/>
</dbReference>
<dbReference type="OrthoDB" id="6605218at2759"/>
<organism evidence="2 3">
    <name type="scientific">Arabis nemorensis</name>
    <dbReference type="NCBI Taxonomy" id="586526"/>
    <lineage>
        <taxon>Eukaryota</taxon>
        <taxon>Viridiplantae</taxon>
        <taxon>Streptophyta</taxon>
        <taxon>Embryophyta</taxon>
        <taxon>Tracheophyta</taxon>
        <taxon>Spermatophyta</taxon>
        <taxon>Magnoliopsida</taxon>
        <taxon>eudicotyledons</taxon>
        <taxon>Gunneridae</taxon>
        <taxon>Pentapetalae</taxon>
        <taxon>rosids</taxon>
        <taxon>malvids</taxon>
        <taxon>Brassicales</taxon>
        <taxon>Brassicaceae</taxon>
        <taxon>Arabideae</taxon>
        <taxon>Arabis</taxon>
    </lineage>
</organism>
<evidence type="ECO:0000313" key="3">
    <source>
        <dbReference type="Proteomes" id="UP000489600"/>
    </source>
</evidence>
<gene>
    <name evidence="2" type="ORF">ANE_LOCUS26444</name>
</gene>
<comment type="caution">
    <text evidence="2">The sequence shown here is derived from an EMBL/GenBank/DDBJ whole genome shotgun (WGS) entry which is preliminary data.</text>
</comment>
<dbReference type="InterPro" id="IPR011051">
    <property type="entry name" value="RmlC_Cupin_sf"/>
</dbReference>
<dbReference type="PANTHER" id="PTHR10309">
    <property type="entry name" value="MANNOSE-6-PHOSPHATE ISOMERASE"/>
    <property type="match status" value="1"/>
</dbReference>
<protein>
    <recommendedName>
        <fullName evidence="1">Phosphomannose isomerase type I C-terminal domain-containing protein</fullName>
    </recommendedName>
</protein>
<feature type="domain" description="Phosphomannose isomerase type I C-terminal" evidence="1">
    <location>
        <begin position="24"/>
        <end position="68"/>
    </location>
</feature>
<keyword evidence="3" id="KW-1185">Reference proteome</keyword>
<dbReference type="GO" id="GO:0009298">
    <property type="term" value="P:GDP-mannose biosynthetic process"/>
    <property type="evidence" value="ECO:0007669"/>
    <property type="project" value="InterPro"/>
</dbReference>
<dbReference type="InterPro" id="IPR014710">
    <property type="entry name" value="RmlC-like_jellyroll"/>
</dbReference>
<dbReference type="SUPFAM" id="SSF51182">
    <property type="entry name" value="RmlC-like cupins"/>
    <property type="match status" value="1"/>
</dbReference>
<sequence length="111" mass="12225">MLTYKLGYPEILKGFPVTPYISRYLPPFDEFEVDHCDLPTGKSTVFPAISGPSVYLVIEGKGKLETGSSQLLVNGGDILFVPAHIEIHVTGESDVMKLYRGGVSSRFFQTL</sequence>
<dbReference type="InterPro" id="IPR046456">
    <property type="entry name" value="PMI_typeI_C"/>
</dbReference>
<dbReference type="EMBL" id="CABITT030000008">
    <property type="protein sequence ID" value="VVB16000.1"/>
    <property type="molecule type" value="Genomic_DNA"/>
</dbReference>
<reference evidence="2" key="1">
    <citation type="submission" date="2019-07" db="EMBL/GenBank/DDBJ databases">
        <authorList>
            <person name="Dittberner H."/>
        </authorList>
    </citation>
    <scope>NUCLEOTIDE SEQUENCE [LARGE SCALE GENOMIC DNA]</scope>
</reference>
<dbReference type="PANTHER" id="PTHR10309:SF0">
    <property type="entry name" value="MANNOSE-6-PHOSPHATE ISOMERASE"/>
    <property type="match status" value="1"/>
</dbReference>
<name>A0A565CQN6_9BRAS</name>
<dbReference type="Proteomes" id="UP000489600">
    <property type="component" value="Unassembled WGS sequence"/>
</dbReference>
<evidence type="ECO:0000313" key="2">
    <source>
        <dbReference type="EMBL" id="VVB16000.1"/>
    </source>
</evidence>
<evidence type="ECO:0000259" key="1">
    <source>
        <dbReference type="Pfam" id="PF01238"/>
    </source>
</evidence>
<accession>A0A565CQN6</accession>
<proteinExistence type="predicted"/>
<dbReference type="AlphaFoldDB" id="A0A565CQN6"/>
<dbReference type="Pfam" id="PF01238">
    <property type="entry name" value="PMI_typeI_C"/>
    <property type="match status" value="1"/>
</dbReference>
<dbReference type="Gene3D" id="2.60.120.10">
    <property type="entry name" value="Jelly Rolls"/>
    <property type="match status" value="1"/>
</dbReference>
<dbReference type="FunFam" id="2.60.120.10:FF:000044">
    <property type="entry name" value="Mannose-6-phosphate isomerase"/>
    <property type="match status" value="1"/>
</dbReference>
<dbReference type="InterPro" id="IPR016305">
    <property type="entry name" value="Mannose-6-P_Isomerase"/>
</dbReference>